<proteinExistence type="predicted"/>
<dbReference type="Proteomes" id="UP000215483">
    <property type="component" value="Unassembled WGS sequence"/>
</dbReference>
<dbReference type="EMBL" id="MCGQ01000023">
    <property type="protein sequence ID" value="OXY92495.1"/>
    <property type="molecule type" value="Genomic_DNA"/>
</dbReference>
<dbReference type="AlphaFoldDB" id="A0A233S9Z1"/>
<feature type="region of interest" description="Disordered" evidence="1">
    <location>
        <begin position="31"/>
        <end position="83"/>
    </location>
</feature>
<evidence type="ECO:0000313" key="3">
    <source>
        <dbReference type="Proteomes" id="UP000215483"/>
    </source>
</evidence>
<name>A0A233S9Z1_STRDA</name>
<gene>
    <name evidence="2" type="ORF">BEK98_25940</name>
</gene>
<feature type="compositionally biased region" description="Low complexity" evidence="1">
    <location>
        <begin position="56"/>
        <end position="66"/>
    </location>
</feature>
<reference evidence="2 3" key="1">
    <citation type="submission" date="2016-07" db="EMBL/GenBank/DDBJ databases">
        <title>Draft genome of Streptomyces diastatochromogenes.</title>
        <authorList>
            <person name="Podduturi R."/>
            <person name="Lukassen M.B."/>
            <person name="Clausen N."/>
            <person name="Nielsen J.L."/>
            <person name="Jorgensen N.O."/>
        </authorList>
    </citation>
    <scope>NUCLEOTIDE SEQUENCE [LARGE SCALE GENOMIC DNA]</scope>
    <source>
        <strain evidence="2 3">DSM 40608</strain>
    </source>
</reference>
<sequence length="236" mass="23900">MPWTAVAAIVLVGAYQQGLLSWDKPPASGPAKAVALPGGGTSDGDRCGTKGYHHFPLPAAASSPAPQATPRPGPQLDLGSYGYSQSGRDGGTFHIGLLFAQGPKGSLKVSRTLGGEGVAVEIEGPDGLVAGAHGLPVTWDSPRKTGREDKTHIDLTGGGGGEITLPARALCPGYDANAVWKGLQPPIDSSNTMTGQPAYTLTVSVRDPGIGELRKSIGVPVGGNLLSANNLVPDGP</sequence>
<protein>
    <submittedName>
        <fullName evidence="2">Uncharacterized protein</fullName>
    </submittedName>
</protein>
<evidence type="ECO:0000313" key="2">
    <source>
        <dbReference type="EMBL" id="OXY92495.1"/>
    </source>
</evidence>
<organism evidence="2 3">
    <name type="scientific">Streptomyces diastatochromogenes</name>
    <dbReference type="NCBI Taxonomy" id="42236"/>
    <lineage>
        <taxon>Bacteria</taxon>
        <taxon>Bacillati</taxon>
        <taxon>Actinomycetota</taxon>
        <taxon>Actinomycetes</taxon>
        <taxon>Kitasatosporales</taxon>
        <taxon>Streptomycetaceae</taxon>
        <taxon>Streptomyces</taxon>
    </lineage>
</organism>
<keyword evidence="3" id="KW-1185">Reference proteome</keyword>
<accession>A0A233S9Z1</accession>
<comment type="caution">
    <text evidence="2">The sequence shown here is derived from an EMBL/GenBank/DDBJ whole genome shotgun (WGS) entry which is preliminary data.</text>
</comment>
<evidence type="ECO:0000256" key="1">
    <source>
        <dbReference type="SAM" id="MobiDB-lite"/>
    </source>
</evidence>